<gene>
    <name evidence="9" type="ORF">JOE61_003074</name>
</gene>
<feature type="region of interest" description="Disordered" evidence="7">
    <location>
        <begin position="244"/>
        <end position="309"/>
    </location>
</feature>
<keyword evidence="5 8" id="KW-0472">Membrane</keyword>
<feature type="compositionally biased region" description="Low complexity" evidence="7">
    <location>
        <begin position="253"/>
        <end position="274"/>
    </location>
</feature>
<evidence type="ECO:0000256" key="1">
    <source>
        <dbReference type="ARBA" id="ARBA00004141"/>
    </source>
</evidence>
<name>A0ABS2MDI8_9ACTN</name>
<feature type="transmembrane region" description="Helical" evidence="8">
    <location>
        <begin position="208"/>
        <end position="230"/>
    </location>
</feature>
<keyword evidence="6" id="KW-0813">Transport</keyword>
<evidence type="ECO:0000256" key="7">
    <source>
        <dbReference type="SAM" id="MobiDB-lite"/>
    </source>
</evidence>
<dbReference type="InterPro" id="IPR023271">
    <property type="entry name" value="Aquaporin-like"/>
</dbReference>
<comment type="similarity">
    <text evidence="2 6">Belongs to the MIP/aquaporin (TC 1.A.8) family.</text>
</comment>
<dbReference type="InterPro" id="IPR000425">
    <property type="entry name" value="MIP"/>
</dbReference>
<feature type="transmembrane region" description="Helical" evidence="8">
    <location>
        <begin position="135"/>
        <end position="156"/>
    </location>
</feature>
<dbReference type="PRINTS" id="PR00783">
    <property type="entry name" value="MINTRINSICP"/>
</dbReference>
<protein>
    <submittedName>
        <fullName evidence="9">Aquaporin Z</fullName>
    </submittedName>
</protein>
<evidence type="ECO:0000256" key="4">
    <source>
        <dbReference type="ARBA" id="ARBA00022989"/>
    </source>
</evidence>
<evidence type="ECO:0000256" key="8">
    <source>
        <dbReference type="SAM" id="Phobius"/>
    </source>
</evidence>
<dbReference type="PANTHER" id="PTHR19139:SF199">
    <property type="entry name" value="MIP17260P"/>
    <property type="match status" value="1"/>
</dbReference>
<evidence type="ECO:0000256" key="2">
    <source>
        <dbReference type="ARBA" id="ARBA00006175"/>
    </source>
</evidence>
<feature type="transmembrane region" description="Helical" evidence="8">
    <location>
        <begin position="91"/>
        <end position="115"/>
    </location>
</feature>
<reference evidence="9 10" key="1">
    <citation type="submission" date="2021-01" db="EMBL/GenBank/DDBJ databases">
        <title>Sequencing the genomes of 1000 actinobacteria strains.</title>
        <authorList>
            <person name="Klenk H.-P."/>
        </authorList>
    </citation>
    <scope>NUCLEOTIDE SEQUENCE [LARGE SCALE GENOMIC DNA]</scope>
    <source>
        <strain evidence="9 10">DSM 18239</strain>
    </source>
</reference>
<organism evidence="9 10">
    <name type="scientific">Nocardioides salarius</name>
    <dbReference type="NCBI Taxonomy" id="374513"/>
    <lineage>
        <taxon>Bacteria</taxon>
        <taxon>Bacillati</taxon>
        <taxon>Actinomycetota</taxon>
        <taxon>Actinomycetes</taxon>
        <taxon>Propionibacteriales</taxon>
        <taxon>Nocardioidaceae</taxon>
        <taxon>Nocardioides</taxon>
    </lineage>
</organism>
<sequence length="309" mass="31216">MSELGATPTTAQKAAAEAIGTFVLVLLGCGSIVYAREVGAISTTTTIALAFGLAMVVMVHAFGRVSGGHFNPATTLATALSGRLAWREVPAYVGAQLAGAVAGAAVLLGLAQGFAGFEAGSGLAQNSFGDQGSGYAAWAAFTLEMLLTAVVVGVVLAATDARQEHRALAPVVIGLSLAAGYFVALPATGASLNPARSIGPGLLSGTDAVLQLWLFVLAPLLGAAVAGLAYPMVFGHGAEPVAGSGVPRRAPRAVEPAPEAGQAGQAGQQAPIIQDGWQWDPVAHQWRPLDQAPPARRAGDDDGRTQIRP</sequence>
<keyword evidence="4 8" id="KW-1133">Transmembrane helix</keyword>
<evidence type="ECO:0000256" key="6">
    <source>
        <dbReference type="RuleBase" id="RU000477"/>
    </source>
</evidence>
<keyword evidence="10" id="KW-1185">Reference proteome</keyword>
<feature type="compositionally biased region" description="Basic and acidic residues" evidence="7">
    <location>
        <begin position="297"/>
        <end position="309"/>
    </location>
</feature>
<comment type="subcellular location">
    <subcellularLocation>
        <location evidence="1">Membrane</location>
        <topology evidence="1">Multi-pass membrane protein</topology>
    </subcellularLocation>
</comment>
<proteinExistence type="inferred from homology"/>
<feature type="transmembrane region" description="Helical" evidence="8">
    <location>
        <begin position="14"/>
        <end position="34"/>
    </location>
</feature>
<comment type="caution">
    <text evidence="9">The sequence shown here is derived from an EMBL/GenBank/DDBJ whole genome shotgun (WGS) entry which is preliminary data.</text>
</comment>
<evidence type="ECO:0000256" key="5">
    <source>
        <dbReference type="ARBA" id="ARBA00023136"/>
    </source>
</evidence>
<dbReference type="Pfam" id="PF00230">
    <property type="entry name" value="MIP"/>
    <property type="match status" value="1"/>
</dbReference>
<dbReference type="Gene3D" id="1.20.1080.10">
    <property type="entry name" value="Glycerol uptake facilitator protein"/>
    <property type="match status" value="1"/>
</dbReference>
<accession>A0ABS2MDI8</accession>
<feature type="transmembrane region" description="Helical" evidence="8">
    <location>
        <begin position="168"/>
        <end position="188"/>
    </location>
</feature>
<evidence type="ECO:0000313" key="9">
    <source>
        <dbReference type="EMBL" id="MBM7509260.1"/>
    </source>
</evidence>
<dbReference type="RefSeq" id="WP_193667041.1">
    <property type="nucleotide sequence ID" value="NZ_JACDTV010000001.1"/>
</dbReference>
<dbReference type="SUPFAM" id="SSF81338">
    <property type="entry name" value="Aquaporin-like"/>
    <property type="match status" value="1"/>
</dbReference>
<evidence type="ECO:0000313" key="10">
    <source>
        <dbReference type="Proteomes" id="UP000732378"/>
    </source>
</evidence>
<dbReference type="Proteomes" id="UP000732378">
    <property type="component" value="Unassembled WGS sequence"/>
</dbReference>
<dbReference type="EMBL" id="JAFBBZ010000001">
    <property type="protein sequence ID" value="MBM7509260.1"/>
    <property type="molecule type" value="Genomic_DNA"/>
</dbReference>
<dbReference type="PANTHER" id="PTHR19139">
    <property type="entry name" value="AQUAPORIN TRANSPORTER"/>
    <property type="match status" value="1"/>
</dbReference>
<keyword evidence="3 6" id="KW-0812">Transmembrane</keyword>
<dbReference type="InterPro" id="IPR034294">
    <property type="entry name" value="Aquaporin_transptr"/>
</dbReference>
<feature type="transmembrane region" description="Helical" evidence="8">
    <location>
        <begin position="40"/>
        <end position="62"/>
    </location>
</feature>
<evidence type="ECO:0000256" key="3">
    <source>
        <dbReference type="ARBA" id="ARBA00022692"/>
    </source>
</evidence>